<keyword evidence="6" id="KW-0233">DNA recombination</keyword>
<dbReference type="AlphaFoldDB" id="A0A7W7VPI3"/>
<feature type="domain" description="Transposase putative helix-turn-helix" evidence="10">
    <location>
        <begin position="1"/>
        <end position="43"/>
    </location>
</feature>
<dbReference type="InterPro" id="IPR001959">
    <property type="entry name" value="Transposase"/>
</dbReference>
<evidence type="ECO:0000256" key="2">
    <source>
        <dbReference type="ARBA" id="ARBA00022578"/>
    </source>
</evidence>
<evidence type="ECO:0000256" key="3">
    <source>
        <dbReference type="ARBA" id="ARBA00022723"/>
    </source>
</evidence>
<dbReference type="Proteomes" id="UP000552644">
    <property type="component" value="Unassembled WGS sequence"/>
</dbReference>
<evidence type="ECO:0000256" key="4">
    <source>
        <dbReference type="ARBA" id="ARBA00022833"/>
    </source>
</evidence>
<evidence type="ECO:0000313" key="12">
    <source>
        <dbReference type="Proteomes" id="UP000552644"/>
    </source>
</evidence>
<feature type="domain" description="Probable transposase IS891/IS1136/IS1341" evidence="8">
    <location>
        <begin position="160"/>
        <end position="273"/>
    </location>
</feature>
<dbReference type="GO" id="GO:0046872">
    <property type="term" value="F:metal ion binding"/>
    <property type="evidence" value="ECO:0007669"/>
    <property type="project" value="UniProtKB-KW"/>
</dbReference>
<evidence type="ECO:0000256" key="6">
    <source>
        <dbReference type="ARBA" id="ARBA00023172"/>
    </source>
</evidence>
<dbReference type="GO" id="GO:0032196">
    <property type="term" value="P:transposition"/>
    <property type="evidence" value="ECO:0007669"/>
    <property type="project" value="UniProtKB-KW"/>
</dbReference>
<feature type="region of interest" description="Disordered" evidence="7">
    <location>
        <begin position="379"/>
        <end position="410"/>
    </location>
</feature>
<evidence type="ECO:0000313" key="11">
    <source>
        <dbReference type="EMBL" id="MBB4917549.1"/>
    </source>
</evidence>
<keyword evidence="5" id="KW-0238">DNA-binding</keyword>
<dbReference type="NCBIfam" id="NF040570">
    <property type="entry name" value="guided_TnpB"/>
    <property type="match status" value="1"/>
</dbReference>
<keyword evidence="4" id="KW-0862">Zinc</keyword>
<dbReference type="RefSeq" id="WP_184717843.1">
    <property type="nucleotide sequence ID" value="NZ_JACHJP010000004.1"/>
</dbReference>
<evidence type="ECO:0000259" key="10">
    <source>
        <dbReference type="Pfam" id="PF12323"/>
    </source>
</evidence>
<proteinExistence type="inferred from homology"/>
<reference evidence="11 12" key="1">
    <citation type="submission" date="2020-08" db="EMBL/GenBank/DDBJ databases">
        <title>Genomic Encyclopedia of Type Strains, Phase III (KMG-III): the genomes of soil and plant-associated and newly described type strains.</title>
        <authorList>
            <person name="Whitman W."/>
        </authorList>
    </citation>
    <scope>NUCLEOTIDE SEQUENCE [LARGE SCALE GENOMIC DNA]</scope>
    <source>
        <strain evidence="11 12">CECT 8840</strain>
    </source>
</reference>
<feature type="compositionally biased region" description="Basic residues" evidence="7">
    <location>
        <begin position="385"/>
        <end position="398"/>
    </location>
</feature>
<dbReference type="EMBL" id="JACHJP010000004">
    <property type="protein sequence ID" value="MBB4917549.1"/>
    <property type="molecule type" value="Genomic_DNA"/>
</dbReference>
<dbReference type="GO" id="GO:0006310">
    <property type="term" value="P:DNA recombination"/>
    <property type="evidence" value="ECO:0007669"/>
    <property type="project" value="UniProtKB-KW"/>
</dbReference>
<evidence type="ECO:0000256" key="5">
    <source>
        <dbReference type="ARBA" id="ARBA00023125"/>
    </source>
</evidence>
<evidence type="ECO:0000256" key="1">
    <source>
        <dbReference type="ARBA" id="ARBA00008761"/>
    </source>
</evidence>
<evidence type="ECO:0000259" key="8">
    <source>
        <dbReference type="Pfam" id="PF01385"/>
    </source>
</evidence>
<dbReference type="GO" id="GO:0003677">
    <property type="term" value="F:DNA binding"/>
    <property type="evidence" value="ECO:0007669"/>
    <property type="project" value="UniProtKB-KW"/>
</dbReference>
<keyword evidence="12" id="KW-1185">Reference proteome</keyword>
<evidence type="ECO:0000256" key="7">
    <source>
        <dbReference type="SAM" id="MobiDB-lite"/>
    </source>
</evidence>
<dbReference type="Pfam" id="PF07282">
    <property type="entry name" value="Cas12f1-like_TNB"/>
    <property type="match status" value="1"/>
</dbReference>
<name>A0A7W7VPI3_9ACTN</name>
<comment type="caution">
    <text evidence="11">The sequence shown here is derived from an EMBL/GenBank/DDBJ whole genome shotgun (WGS) entry which is preliminary data.</text>
</comment>
<evidence type="ECO:0000259" key="9">
    <source>
        <dbReference type="Pfam" id="PF07282"/>
    </source>
</evidence>
<accession>A0A7W7VPI3</accession>
<keyword evidence="2" id="KW-0815">Transposition</keyword>
<dbReference type="InterPro" id="IPR010095">
    <property type="entry name" value="Cas12f1-like_TNB"/>
</dbReference>
<dbReference type="Pfam" id="PF01385">
    <property type="entry name" value="OrfB_IS605"/>
    <property type="match status" value="1"/>
</dbReference>
<gene>
    <name evidence="11" type="ORF">FHS44_004657</name>
</gene>
<feature type="compositionally biased region" description="Low complexity" evidence="7">
    <location>
        <begin position="399"/>
        <end position="410"/>
    </location>
</feature>
<dbReference type="InterPro" id="IPR021027">
    <property type="entry name" value="Transposase_put_HTH"/>
</dbReference>
<protein>
    <submittedName>
        <fullName evidence="11">Putative transposase</fullName>
    </submittedName>
</protein>
<comment type="similarity">
    <text evidence="1">In the C-terminal section; belongs to the transposase 35 family.</text>
</comment>
<keyword evidence="3" id="KW-0479">Metal-binding</keyword>
<organism evidence="11 12">
    <name type="scientific">Streptosporangium saharense</name>
    <dbReference type="NCBI Taxonomy" id="1706840"/>
    <lineage>
        <taxon>Bacteria</taxon>
        <taxon>Bacillati</taxon>
        <taxon>Actinomycetota</taxon>
        <taxon>Actinomycetes</taxon>
        <taxon>Streptosporangiales</taxon>
        <taxon>Streptosporangiaceae</taxon>
        <taxon>Streptosporangium</taxon>
    </lineage>
</organism>
<dbReference type="Pfam" id="PF12323">
    <property type="entry name" value="HTH_OrfB_IS605"/>
    <property type="match status" value="1"/>
</dbReference>
<sequence length="410" mass="45857">MLSGRRYRIEFTPAQAEFAEQIGGICRSVWNTGLEQRREYRRRGAFIGYAEQCRQLADAKRDFGWLSDAPSHVLQQTLKDLDQAVTTHGAWKIRWRSHRRWSPSFRFPDAKQIVVQQIGRRWGRVKLPKLGWVRFRWSRPLGGVVRSATITRDGRNWFVSFLVEDGKSTPEAHPGPAVGIDRGVVVAATTSDGTFHDRPFITGGERQRYRRLQHQLARTRKGSNRRKRVVAKLGALMRRVRSRRADFNAQLAATVTVRYGTVVLEDLTTRNMTATAKGTIERPGSRVTQKSGLNRAILDKGWYGLELAVNNAARHTGSKVIKVPAAYTSQTCSACRVVDAASRESQARFACTSCGHVEHADVNAAKNIKAAGQAVSGRGDLAIRRSVKRQPPRPRARQHAAPAARGIPVL</sequence>
<feature type="domain" description="Cas12f1-like TNB" evidence="9">
    <location>
        <begin position="302"/>
        <end position="368"/>
    </location>
</feature>